<evidence type="ECO:0000313" key="8">
    <source>
        <dbReference type="Proteomes" id="UP001501474"/>
    </source>
</evidence>
<dbReference type="InterPro" id="IPR050530">
    <property type="entry name" value="GvpA"/>
</dbReference>
<reference evidence="7 8" key="1">
    <citation type="journal article" date="2019" name="Int. J. Syst. Evol. Microbiol.">
        <title>The Global Catalogue of Microorganisms (GCM) 10K type strain sequencing project: providing services to taxonomists for standard genome sequencing and annotation.</title>
        <authorList>
            <consortium name="The Broad Institute Genomics Platform"/>
            <consortium name="The Broad Institute Genome Sequencing Center for Infectious Disease"/>
            <person name="Wu L."/>
            <person name="Ma J."/>
        </authorList>
    </citation>
    <scope>NUCLEOTIDE SEQUENCE [LARGE SCALE GENOMIC DNA]</scope>
    <source>
        <strain evidence="7 8">JCM 3053</strain>
    </source>
</reference>
<evidence type="ECO:0000256" key="3">
    <source>
        <dbReference type="ARBA" id="ARBA00035646"/>
    </source>
</evidence>
<evidence type="ECO:0000256" key="5">
    <source>
        <dbReference type="RuleBase" id="RU000632"/>
    </source>
</evidence>
<dbReference type="NCBIfam" id="NF006872">
    <property type="entry name" value="PRK09368.1"/>
    <property type="match status" value="1"/>
</dbReference>
<dbReference type="PANTHER" id="PTHR35344:SF4">
    <property type="entry name" value="GAS VESICLE PROTEIN A1"/>
    <property type="match status" value="1"/>
</dbReference>
<evidence type="ECO:0000256" key="4">
    <source>
        <dbReference type="HAMAP-Rule" id="MF_00576"/>
    </source>
</evidence>
<comment type="similarity">
    <text evidence="3 4 5">Belongs to the gas vesicle GvpA family.</text>
</comment>
<dbReference type="RefSeq" id="WP_234749676.1">
    <property type="nucleotide sequence ID" value="NZ_BAAART010000192.1"/>
</dbReference>
<dbReference type="InterPro" id="IPR018493">
    <property type="entry name" value="GvpA-like_CS"/>
</dbReference>
<gene>
    <name evidence="4" type="primary">gvpA</name>
    <name evidence="7" type="ORF">GCM10010104_64250</name>
</gene>
<accession>A0ABN3EG67</accession>
<comment type="subunit">
    <text evidence="4 5">The gas vesicle shell is 2 nm thick and consists of a single layer of this protein. It forms helical ribs nearly perpendicular to the long axis of the vesicle.</text>
</comment>
<dbReference type="PROSITE" id="PS00669">
    <property type="entry name" value="GAS_VESICLE_A_2"/>
    <property type="match status" value="1"/>
</dbReference>
<dbReference type="HAMAP" id="MF_00576">
    <property type="entry name" value="Gas_vesicle_A"/>
    <property type="match status" value="1"/>
</dbReference>
<comment type="subcellular location">
    <subcellularLocation>
        <location evidence="2 4 5">Gas vesicle shell</location>
    </subcellularLocation>
</comment>
<comment type="function">
    <text evidence="4 5">Gas vesicles are hollow, gas filled proteinaceous nanostructures found in some microorganisms. During planktonic growth they allow positioning of the organism at a favorable depth for light or nutrient acquisition. GvpA forms the protein shell.</text>
</comment>
<evidence type="ECO:0000256" key="6">
    <source>
        <dbReference type="SAM" id="MobiDB-lite"/>
    </source>
</evidence>
<organism evidence="7 8">
    <name type="scientific">Streptomyces indiaensis</name>
    <dbReference type="NCBI Taxonomy" id="284033"/>
    <lineage>
        <taxon>Bacteria</taxon>
        <taxon>Bacillati</taxon>
        <taxon>Actinomycetota</taxon>
        <taxon>Actinomycetes</taxon>
        <taxon>Kitasatosporales</taxon>
        <taxon>Streptomycetaceae</taxon>
        <taxon>Streptomyces</taxon>
    </lineage>
</organism>
<name>A0ABN3EG67_9ACTN</name>
<dbReference type="EMBL" id="BAAART010000192">
    <property type="protein sequence ID" value="GAA2258089.1"/>
    <property type="molecule type" value="Genomic_DNA"/>
</dbReference>
<dbReference type="InterPro" id="IPR047870">
    <property type="entry name" value="Gas_vesicle_GvpA"/>
</dbReference>
<dbReference type="PROSITE" id="PS00234">
    <property type="entry name" value="GAS_VESICLE_A_1"/>
    <property type="match status" value="1"/>
</dbReference>
<evidence type="ECO:0000256" key="2">
    <source>
        <dbReference type="ARBA" id="ARBA00035629"/>
    </source>
</evidence>
<feature type="compositionally biased region" description="Basic and acidic residues" evidence="6">
    <location>
        <begin position="145"/>
        <end position="161"/>
    </location>
</feature>
<keyword evidence="8" id="KW-1185">Reference proteome</keyword>
<proteinExistence type="inferred from homology"/>
<evidence type="ECO:0000256" key="1">
    <source>
        <dbReference type="ARBA" id="ARBA00022987"/>
    </source>
</evidence>
<feature type="region of interest" description="Disordered" evidence="6">
    <location>
        <begin position="95"/>
        <end position="161"/>
    </location>
</feature>
<dbReference type="Pfam" id="PF00741">
    <property type="entry name" value="Gas_vesicle"/>
    <property type="match status" value="1"/>
</dbReference>
<dbReference type="InterPro" id="IPR000638">
    <property type="entry name" value="Gas-vesicle_GvpA-like"/>
</dbReference>
<keyword evidence="1 4" id="KW-0304">Gas vesicle</keyword>
<protein>
    <recommendedName>
        <fullName evidence="4">Gas vesicle protein A</fullName>
        <shortName evidence="4">GVP</shortName>
    </recommendedName>
</protein>
<dbReference type="PANTHER" id="PTHR35344">
    <property type="entry name" value="GAS VESICLE STRUCTURAL PROTEIN 2-RELATED"/>
    <property type="match status" value="1"/>
</dbReference>
<evidence type="ECO:0000313" key="7">
    <source>
        <dbReference type="EMBL" id="GAA2258089.1"/>
    </source>
</evidence>
<comment type="caution">
    <text evidence="7">The sequence shown here is derived from an EMBL/GenBank/DDBJ whole genome shotgun (WGS) entry which is preliminary data.</text>
</comment>
<sequence length="161" mass="17940">MTVYSDEIVCAPRAGTLYDVLELILDRGMVIDVFVRVSLVGIEILKVDARIVVASVDTYLRFAEACNRLDLEHDSRSKTVPELFGGPVARTVGKAGAKRTARSLTDKVRDVLTPDQGDDEADDTARDDADDALTERAARPARKRRSDDDRPRPRRRKAEED</sequence>
<dbReference type="Proteomes" id="UP001501474">
    <property type="component" value="Unassembled WGS sequence"/>
</dbReference>
<feature type="compositionally biased region" description="Basic and acidic residues" evidence="6">
    <location>
        <begin position="123"/>
        <end position="138"/>
    </location>
</feature>